<gene>
    <name evidence="7" type="ORF">A8709_07595</name>
</gene>
<dbReference type="Gene3D" id="3.60.120.10">
    <property type="entry name" value="Anthranilate synthase"/>
    <property type="match status" value="1"/>
</dbReference>
<dbReference type="PANTHER" id="PTHR42839:SF2">
    <property type="entry name" value="ISOCHORISMATE SYNTHASE ENTC"/>
    <property type="match status" value="1"/>
</dbReference>
<comment type="similarity">
    <text evidence="2">Belongs to the isochorismate synthase family.</text>
</comment>
<comment type="catalytic activity">
    <reaction evidence="1">
        <text>chorismate = isochorismate</text>
        <dbReference type="Rhea" id="RHEA:18985"/>
        <dbReference type="ChEBI" id="CHEBI:29748"/>
        <dbReference type="ChEBI" id="CHEBI:29780"/>
        <dbReference type="EC" id="5.4.4.2"/>
    </reaction>
</comment>
<proteinExistence type="inferred from homology"/>
<dbReference type="InterPro" id="IPR005801">
    <property type="entry name" value="ADC_synthase"/>
</dbReference>
<dbReference type="EMBL" id="LYPC01000028">
    <property type="protein sequence ID" value="OCT11520.1"/>
    <property type="molecule type" value="Genomic_DNA"/>
</dbReference>
<sequence length="402" mass="43057">MNAHIQLDMMPTAADLLADYRPGNSFFFASPHATLLAQGTLAVLPRSEGANELQSLPERAARLLSQLKQPGQNLPMLVGAVPFDPMQPAQLVVPLAVSKLGPLSFAQHDRKRSPIGSRFVIEAVPAPESYVAGVNTALGRLRARELDKIVLARTLRLTSPEPINLQQLLHNLALHNTQGYTFAVDLPTPATSKEGSTLIGASPELLVARTGRGIFVNPLAGSTPRSVDPVEDARRAEALLASPKDLREHALVIETVAEALRPFCEPLHVPATPTLVQTSTMWHLSTEIRGELIDPSISSLALAVALHPTPAVCGSPTALAREAIQEIEPFDRGFYTGLVGWCDASGDGEWIVTIRCAVAENQSLNLYAGAGVVAESSAEAELQETSAKFRTMLHAMGLHQES</sequence>
<keyword evidence="8" id="KW-1185">Reference proteome</keyword>
<evidence type="ECO:0000256" key="2">
    <source>
        <dbReference type="ARBA" id="ARBA00005297"/>
    </source>
</evidence>
<dbReference type="EC" id="5.4.4.2" evidence="3"/>
<dbReference type="Pfam" id="PF00425">
    <property type="entry name" value="Chorismate_bind"/>
    <property type="match status" value="1"/>
</dbReference>
<dbReference type="GO" id="GO:0008909">
    <property type="term" value="F:isochorismate synthase activity"/>
    <property type="evidence" value="ECO:0007669"/>
    <property type="project" value="UniProtKB-EC"/>
</dbReference>
<organism evidence="7 8">
    <name type="scientific">Paenibacillus pectinilyticus</name>
    <dbReference type="NCBI Taxonomy" id="512399"/>
    <lineage>
        <taxon>Bacteria</taxon>
        <taxon>Bacillati</taxon>
        <taxon>Bacillota</taxon>
        <taxon>Bacilli</taxon>
        <taxon>Bacillales</taxon>
        <taxon>Paenibacillaceae</taxon>
        <taxon>Paenibacillus</taxon>
    </lineage>
</organism>
<dbReference type="GO" id="GO:0009697">
    <property type="term" value="P:salicylic acid biosynthetic process"/>
    <property type="evidence" value="ECO:0007669"/>
    <property type="project" value="TreeGrafter"/>
</dbReference>
<dbReference type="NCBIfam" id="NF005380">
    <property type="entry name" value="PRK06923.1"/>
    <property type="match status" value="1"/>
</dbReference>
<protein>
    <recommendedName>
        <fullName evidence="3">isochorismate synthase</fullName>
        <ecNumber evidence="3">5.4.4.2</ecNumber>
    </recommendedName>
    <alternativeName>
        <fullName evidence="5">Isochorismate mutase</fullName>
    </alternativeName>
</protein>
<dbReference type="InterPro" id="IPR004561">
    <property type="entry name" value="IsoChor_synthase"/>
</dbReference>
<dbReference type="RefSeq" id="WP_065858637.1">
    <property type="nucleotide sequence ID" value="NZ_LYPC01000028.1"/>
</dbReference>
<evidence type="ECO:0000256" key="4">
    <source>
        <dbReference type="ARBA" id="ARBA00023235"/>
    </source>
</evidence>
<name>A0A1C0ZTW5_9BACL</name>
<dbReference type="InterPro" id="IPR015890">
    <property type="entry name" value="Chorismate_C"/>
</dbReference>
<evidence type="ECO:0000256" key="3">
    <source>
        <dbReference type="ARBA" id="ARBA00012824"/>
    </source>
</evidence>
<keyword evidence="4" id="KW-0413">Isomerase</keyword>
<dbReference type="NCBIfam" id="TIGR00543">
    <property type="entry name" value="isochor_syn"/>
    <property type="match status" value="1"/>
</dbReference>
<comment type="caution">
    <text evidence="7">The sequence shown here is derived from an EMBL/GenBank/DDBJ whole genome shotgun (WGS) entry which is preliminary data.</text>
</comment>
<evidence type="ECO:0000313" key="8">
    <source>
        <dbReference type="Proteomes" id="UP000093309"/>
    </source>
</evidence>
<accession>A0A1C0ZTW5</accession>
<evidence type="ECO:0000313" key="7">
    <source>
        <dbReference type="EMBL" id="OCT11520.1"/>
    </source>
</evidence>
<dbReference type="PANTHER" id="PTHR42839">
    <property type="entry name" value="ISOCHORISMATE SYNTHASE ENTC"/>
    <property type="match status" value="1"/>
</dbReference>
<dbReference type="SUPFAM" id="SSF56322">
    <property type="entry name" value="ADC synthase"/>
    <property type="match status" value="1"/>
</dbReference>
<evidence type="ECO:0000256" key="1">
    <source>
        <dbReference type="ARBA" id="ARBA00000799"/>
    </source>
</evidence>
<dbReference type="Proteomes" id="UP000093309">
    <property type="component" value="Unassembled WGS sequence"/>
</dbReference>
<dbReference type="AlphaFoldDB" id="A0A1C0ZTW5"/>
<feature type="domain" description="Chorismate-utilising enzyme C-terminal" evidence="6">
    <location>
        <begin position="128"/>
        <end position="388"/>
    </location>
</feature>
<evidence type="ECO:0000259" key="6">
    <source>
        <dbReference type="Pfam" id="PF00425"/>
    </source>
</evidence>
<reference evidence="8" key="1">
    <citation type="submission" date="2016-05" db="EMBL/GenBank/DDBJ databases">
        <title>Paenibacillus oryzae. sp. nov., isolated from the rice root.</title>
        <authorList>
            <person name="Zhang J."/>
            <person name="Zhang X."/>
        </authorList>
    </citation>
    <scope>NUCLEOTIDE SEQUENCE [LARGE SCALE GENOMIC DNA]</scope>
    <source>
        <strain evidence="8">KCTC13222</strain>
    </source>
</reference>
<evidence type="ECO:0000256" key="5">
    <source>
        <dbReference type="ARBA" id="ARBA00041564"/>
    </source>
</evidence>
<dbReference type="STRING" id="512399.A8709_07595"/>